<dbReference type="GO" id="GO:0040029">
    <property type="term" value="P:epigenetic regulation of gene expression"/>
    <property type="evidence" value="ECO:0007669"/>
    <property type="project" value="TreeGrafter"/>
</dbReference>
<dbReference type="CDD" id="cd11599">
    <property type="entry name" value="HDAC_classII_2"/>
    <property type="match status" value="1"/>
</dbReference>
<evidence type="ECO:0000256" key="1">
    <source>
        <dbReference type="ARBA" id="ARBA00005947"/>
    </source>
</evidence>
<name>A0A4P6WZN6_HYDPS</name>
<comment type="similarity">
    <text evidence="1">Belongs to the histone deacetylase family.</text>
</comment>
<dbReference type="KEGG" id="hpse:HPF_08620"/>
<dbReference type="InterPro" id="IPR023801">
    <property type="entry name" value="His_deacetylse_dom"/>
</dbReference>
<evidence type="ECO:0000259" key="2">
    <source>
        <dbReference type="Pfam" id="PF00850"/>
    </source>
</evidence>
<organism evidence="3 4">
    <name type="scientific">Hydrogenophaga pseudoflava</name>
    <name type="common">Pseudomonas carboxydoflava</name>
    <dbReference type="NCBI Taxonomy" id="47421"/>
    <lineage>
        <taxon>Bacteria</taxon>
        <taxon>Pseudomonadati</taxon>
        <taxon>Pseudomonadota</taxon>
        <taxon>Betaproteobacteria</taxon>
        <taxon>Burkholderiales</taxon>
        <taxon>Comamonadaceae</taxon>
        <taxon>Hydrogenophaga</taxon>
    </lineage>
</organism>
<dbReference type="InterPro" id="IPR037138">
    <property type="entry name" value="His_deacetylse_dom_sf"/>
</dbReference>
<dbReference type="EC" id="3.5.1.-" evidence="3"/>
<keyword evidence="3" id="KW-0378">Hydrolase</keyword>
<dbReference type="InterPro" id="IPR023696">
    <property type="entry name" value="Ureohydrolase_dom_sf"/>
</dbReference>
<reference evidence="3 4" key="1">
    <citation type="submission" date="2019-03" db="EMBL/GenBank/DDBJ databases">
        <authorList>
            <person name="Sebastian G."/>
            <person name="Baumann P."/>
            <person name="Ruckert C."/>
            <person name="Kalinowski J."/>
            <person name="Nebel B."/>
            <person name="Takors R."/>
            <person name="Blombach B."/>
        </authorList>
    </citation>
    <scope>NUCLEOTIDE SEQUENCE [LARGE SCALE GENOMIC DNA]</scope>
    <source>
        <strain evidence="3 4">DSM 1084</strain>
    </source>
</reference>
<dbReference type="InterPro" id="IPR000286">
    <property type="entry name" value="HDACs"/>
</dbReference>
<accession>A0A4P6WZN6</accession>
<dbReference type="AlphaFoldDB" id="A0A4P6WZN6"/>
<dbReference type="GO" id="GO:0016787">
    <property type="term" value="F:hydrolase activity"/>
    <property type="evidence" value="ECO:0007669"/>
    <property type="project" value="UniProtKB-KW"/>
</dbReference>
<dbReference type="RefSeq" id="WP_066150602.1">
    <property type="nucleotide sequence ID" value="NZ_CP037867.1"/>
</dbReference>
<dbReference type="Proteomes" id="UP000293912">
    <property type="component" value="Chromosome"/>
</dbReference>
<dbReference type="SUPFAM" id="SSF52768">
    <property type="entry name" value="Arginase/deacetylase"/>
    <property type="match status" value="1"/>
</dbReference>
<dbReference type="PANTHER" id="PTHR10625:SF10">
    <property type="entry name" value="HISTONE DEACETYLASE HDAC1"/>
    <property type="match status" value="1"/>
</dbReference>
<sequence length="317" mass="34794">MSQSTGYFTHRDCWRHEMGPGHPECPARLDAIQDRLLASGLDIALDKREATAAALADLELAHGRMHLAALRGLSDQLRDDIAAGGPDHAQIDPDTSINVHSWDAILMAAGAAIDATDAVMAGELANAFCAVRPPGHHATRNQAMGFCFVNNVAVAAKYALERHGLQRVAIIDFDVHHGNGTEDIVAGDERILMCSFYQHPFYPPWNHSTAPNLVNLPVPAYTKGMDVRELIDMMWLPRLDAHRPQMIFISAGFDAHREDDMGQMGLVENDYAWITERIKEVAKRHAQGRIVSCLEGGYDLSALARSVEAHLRVLAGL</sequence>
<protein>
    <submittedName>
        <fullName evidence="3">Histone deacetylase-like amidohydrolase</fullName>
        <ecNumber evidence="3">3.5.1.-</ecNumber>
    </submittedName>
</protein>
<dbReference type="PRINTS" id="PR01270">
    <property type="entry name" value="HDASUPER"/>
</dbReference>
<feature type="domain" description="Histone deacetylase" evidence="2">
    <location>
        <begin position="22"/>
        <end position="314"/>
    </location>
</feature>
<dbReference type="Gene3D" id="3.40.800.20">
    <property type="entry name" value="Histone deacetylase domain"/>
    <property type="match status" value="1"/>
</dbReference>
<dbReference type="PANTHER" id="PTHR10625">
    <property type="entry name" value="HISTONE DEACETYLASE HDAC1-RELATED"/>
    <property type="match status" value="1"/>
</dbReference>
<dbReference type="GO" id="GO:0004407">
    <property type="term" value="F:histone deacetylase activity"/>
    <property type="evidence" value="ECO:0007669"/>
    <property type="project" value="TreeGrafter"/>
</dbReference>
<gene>
    <name evidence="3" type="primary">hdaH3</name>
    <name evidence="3" type="ORF">HPF_08620</name>
</gene>
<proteinExistence type="inferred from homology"/>
<dbReference type="EMBL" id="CP037867">
    <property type="protein sequence ID" value="QBM27746.1"/>
    <property type="molecule type" value="Genomic_DNA"/>
</dbReference>
<evidence type="ECO:0000313" key="3">
    <source>
        <dbReference type="EMBL" id="QBM27746.1"/>
    </source>
</evidence>
<keyword evidence="4" id="KW-1185">Reference proteome</keyword>
<evidence type="ECO:0000313" key="4">
    <source>
        <dbReference type="Proteomes" id="UP000293912"/>
    </source>
</evidence>
<dbReference type="Pfam" id="PF00850">
    <property type="entry name" value="Hist_deacetyl"/>
    <property type="match status" value="1"/>
</dbReference>